<dbReference type="AlphaFoldDB" id="U5N7T7"/>
<dbReference type="Pfam" id="PF01627">
    <property type="entry name" value="Hpt"/>
    <property type="match status" value="1"/>
</dbReference>
<comment type="subcellular location">
    <subcellularLocation>
        <location evidence="2">Cell membrane</location>
        <topology evidence="2">Multi-pass membrane protein</topology>
    </subcellularLocation>
</comment>
<keyword evidence="16" id="KW-0175">Coiled coil</keyword>
<evidence type="ECO:0000256" key="14">
    <source>
        <dbReference type="PROSITE-ProRule" id="PRU00110"/>
    </source>
</evidence>
<dbReference type="SMART" id="SM00448">
    <property type="entry name" value="REC"/>
    <property type="match status" value="2"/>
</dbReference>
<feature type="coiled-coil region" evidence="16">
    <location>
        <begin position="100"/>
        <end position="171"/>
    </location>
</feature>
<keyword evidence="6" id="KW-0808">Transferase</keyword>
<feature type="domain" description="PAC" evidence="20">
    <location>
        <begin position="369"/>
        <end position="422"/>
    </location>
</feature>
<dbReference type="InterPro" id="IPR001610">
    <property type="entry name" value="PAC"/>
</dbReference>
<dbReference type="Gene3D" id="3.30.450.20">
    <property type="entry name" value="PAS domain"/>
    <property type="match status" value="2"/>
</dbReference>
<dbReference type="PROSITE" id="PS50894">
    <property type="entry name" value="HPT"/>
    <property type="match status" value="1"/>
</dbReference>
<accession>U5N7T7</accession>
<dbReference type="KEGG" id="cbx:Cenrod_1536"/>
<dbReference type="SUPFAM" id="SSF55874">
    <property type="entry name" value="ATPase domain of HSP90 chaperone/DNA topoisomerase II/histidine kinase"/>
    <property type="match status" value="1"/>
</dbReference>
<evidence type="ECO:0000256" key="7">
    <source>
        <dbReference type="ARBA" id="ARBA00022692"/>
    </source>
</evidence>
<feature type="modified residue" description="4-aspartylphosphate" evidence="15">
    <location>
        <position position="873"/>
    </location>
</feature>
<comment type="catalytic activity">
    <reaction evidence="1">
        <text>ATP + protein L-histidine = ADP + protein N-phospho-L-histidine.</text>
        <dbReference type="EC" id="2.7.13.3"/>
    </reaction>
</comment>
<dbReference type="CDD" id="cd00082">
    <property type="entry name" value="HisKA"/>
    <property type="match status" value="1"/>
</dbReference>
<dbReference type="GO" id="GO:0000155">
    <property type="term" value="F:phosphorelay sensor kinase activity"/>
    <property type="evidence" value="ECO:0007669"/>
    <property type="project" value="InterPro"/>
</dbReference>
<dbReference type="GO" id="GO:0005524">
    <property type="term" value="F:ATP binding"/>
    <property type="evidence" value="ECO:0007669"/>
    <property type="project" value="UniProtKB-KW"/>
</dbReference>
<evidence type="ECO:0000256" key="9">
    <source>
        <dbReference type="ARBA" id="ARBA00022777"/>
    </source>
</evidence>
<dbReference type="STRING" id="946483.Cenrod_1536"/>
<reference evidence="22 23" key="1">
    <citation type="journal article" date="2013" name="Genome Biol.">
        <title>Genomic analysis reveals key aspects of prokaryotic symbiosis in the phototrophic consortium "Chlorochromatium aggregatum".</title>
        <authorList>
            <person name="Liu Z."/>
            <person name="Muller J."/>
            <person name="Li T."/>
            <person name="Alvey R.M."/>
            <person name="Vogl K."/>
            <person name="Frigaard N.U."/>
            <person name="Rockwell N.C."/>
            <person name="Boyd E.S."/>
            <person name="Tomsho L.P."/>
            <person name="Schuster S.C."/>
            <person name="Henke P."/>
            <person name="Rohde M."/>
            <person name="Overmann J."/>
            <person name="Bryant D.A."/>
        </authorList>
    </citation>
    <scope>NUCLEOTIDE SEQUENCE [LARGE SCALE GENOMIC DNA]</scope>
    <source>
        <strain evidence="22">CR</strain>
    </source>
</reference>
<feature type="domain" description="PAS" evidence="19">
    <location>
        <begin position="157"/>
        <end position="212"/>
    </location>
</feature>
<dbReference type="Pfam" id="PF00512">
    <property type="entry name" value="HisKA"/>
    <property type="match status" value="1"/>
</dbReference>
<evidence type="ECO:0000256" key="11">
    <source>
        <dbReference type="ARBA" id="ARBA00022989"/>
    </source>
</evidence>
<dbReference type="Pfam" id="PF02518">
    <property type="entry name" value="HATPase_c"/>
    <property type="match status" value="1"/>
</dbReference>
<dbReference type="eggNOG" id="COG0784">
    <property type="taxonomic scope" value="Bacteria"/>
</dbReference>
<evidence type="ECO:0000256" key="3">
    <source>
        <dbReference type="ARBA" id="ARBA00012438"/>
    </source>
</evidence>
<dbReference type="InterPro" id="IPR001789">
    <property type="entry name" value="Sig_transdc_resp-reg_receiver"/>
</dbReference>
<feature type="domain" description="PAS" evidence="19">
    <location>
        <begin position="292"/>
        <end position="367"/>
    </location>
</feature>
<dbReference type="Gene3D" id="1.10.287.130">
    <property type="match status" value="1"/>
</dbReference>
<dbReference type="PROSITE" id="PS50113">
    <property type="entry name" value="PAC"/>
    <property type="match status" value="2"/>
</dbReference>
<dbReference type="Proteomes" id="UP000017184">
    <property type="component" value="Chromosome"/>
</dbReference>
<sequence length="1088" mass="119816">MSEGGALRYMPPHDPTTMHPLLAEQIQRATGLAQQDLPAVQEQLQRWLATAPPEGALTQWLRGLPQVLELVGAHYAQIEGDLERQTRDLQWQSIELSHSNDRLSQELESRTRAIDSLRQTATSLMQADPVEVSDADIDNLESLSRLMSNLVRQREESEHELQEALADLAKQKFALDEHAIVSMANLAGEITYANDKFCEICGYTRTELLGKNHNILKSGVQSRAFYANLWETILTGQVWHGEICNKSRSGILFWVQATIVPLLDDAGVPEQFIGIRTDITERKTMERAIASAEARLRRIAHAVPAAVFQCEIDATGVRFTFLSERLRDIRGLDPEALMADSQLIFEQVLPEDRQCYAAVLQAGSRREPWQGEYRIVLPDGSIRWIRSEMTPEPEPAANGAMVFTGIWQDVTAARTASEELQRAKEVAEIANRAKSEFLANMSHEIRTPMNGVIGMTELALDTELTEEQRGYLEIVKSSSDSLLKVINDILDFSKIEAGKLTIETIGFDLGRVVGDTLKTLSVRAQEKGIELICRMQPHMPVAVRGDPGRLRQILMNLLGNAIKFTDHGQVVLELGTQERAGVSPWFTFSVQDSGIGIAPDKLRTIFDAFAQEDSSITRRYGGTGLGLSISSRLVETMGGTLTVHSEVGRGSRFNFCLPLQPDDHPQRPAPSWADVRGLRVLVVDDNDVNGQVLEGYLSRLDMIVTVARSGAQALDVACSASEAGHGFDLALLDAQMPDLDGYDTGQRLHELPGYASLPLLMLSSAALKGDAQQAREAGFAGYLSKPFTHDELLDVLGRMLHPDEAVQQELATRHTPMAAQVALDILLVEDNEVNQTLALALLQRRGHTVTVAADGRQALDHLGRHRFDLVFMDMMMPVMDGLEATRLFRASEQGPRTPIVAMTANAMQGDRERCLAAGMDDYISKPIQVGHLQRLLAQFAAHIADQQTGGTAHGSDPANAAPLAAAVDAPRPEDFDYASALAESDPEVVEIISEAFREQWPIDEERMTTSLQARDYTTLMRTTHSLKGTLGLFGARPAATQALELEQHAKRGTQDGPAPDDALLRLQIDTLVGQVRCVIDALERFPAP</sequence>
<keyword evidence="7" id="KW-0812">Transmembrane</keyword>
<dbReference type="eggNOG" id="COG2202">
    <property type="taxonomic scope" value="Bacteria"/>
</dbReference>
<keyword evidence="5 15" id="KW-0597">Phosphoprotein</keyword>
<dbReference type="SUPFAM" id="SSF55785">
    <property type="entry name" value="PYP-like sensor domain (PAS domain)"/>
    <property type="match status" value="2"/>
</dbReference>
<dbReference type="EMBL" id="CP004885">
    <property type="protein sequence ID" value="AGX87621.1"/>
    <property type="molecule type" value="Genomic_DNA"/>
</dbReference>
<evidence type="ECO:0000313" key="22">
    <source>
        <dbReference type="EMBL" id="AGX87621.1"/>
    </source>
</evidence>
<name>U5N7T7_9BURK</name>
<evidence type="ECO:0000256" key="4">
    <source>
        <dbReference type="ARBA" id="ARBA00022475"/>
    </source>
</evidence>
<evidence type="ECO:0000259" key="21">
    <source>
        <dbReference type="PROSITE" id="PS50894"/>
    </source>
</evidence>
<dbReference type="InterPro" id="IPR004358">
    <property type="entry name" value="Sig_transdc_His_kin-like_C"/>
</dbReference>
<evidence type="ECO:0000256" key="2">
    <source>
        <dbReference type="ARBA" id="ARBA00004651"/>
    </source>
</evidence>
<dbReference type="GO" id="GO:0005886">
    <property type="term" value="C:plasma membrane"/>
    <property type="evidence" value="ECO:0007669"/>
    <property type="project" value="UniProtKB-SubCell"/>
</dbReference>
<dbReference type="Gene3D" id="3.30.565.10">
    <property type="entry name" value="Histidine kinase-like ATPase, C-terminal domain"/>
    <property type="match status" value="1"/>
</dbReference>
<dbReference type="PROSITE" id="PS50112">
    <property type="entry name" value="PAS"/>
    <property type="match status" value="2"/>
</dbReference>
<evidence type="ECO:0000256" key="10">
    <source>
        <dbReference type="ARBA" id="ARBA00022840"/>
    </source>
</evidence>
<evidence type="ECO:0000256" key="16">
    <source>
        <dbReference type="SAM" id="Coils"/>
    </source>
</evidence>
<dbReference type="NCBIfam" id="TIGR00229">
    <property type="entry name" value="sensory_box"/>
    <property type="match status" value="2"/>
</dbReference>
<dbReference type="SMART" id="SM00086">
    <property type="entry name" value="PAC"/>
    <property type="match status" value="2"/>
</dbReference>
<dbReference type="FunFam" id="1.10.287.130:FF:000002">
    <property type="entry name" value="Two-component osmosensing histidine kinase"/>
    <property type="match status" value="1"/>
</dbReference>
<evidence type="ECO:0000256" key="6">
    <source>
        <dbReference type="ARBA" id="ARBA00022679"/>
    </source>
</evidence>
<feature type="domain" description="HPt" evidence="21">
    <location>
        <begin position="985"/>
        <end position="1085"/>
    </location>
</feature>
<keyword evidence="4" id="KW-1003">Cell membrane</keyword>
<dbReference type="Pfam" id="PF00072">
    <property type="entry name" value="Response_reg"/>
    <property type="match status" value="2"/>
</dbReference>
<keyword evidence="8" id="KW-0547">Nucleotide-binding</keyword>
<dbReference type="InterPro" id="IPR003661">
    <property type="entry name" value="HisK_dim/P_dom"/>
</dbReference>
<dbReference type="PANTHER" id="PTHR45339:SF1">
    <property type="entry name" value="HYBRID SIGNAL TRANSDUCTION HISTIDINE KINASE J"/>
    <property type="match status" value="1"/>
</dbReference>
<dbReference type="SUPFAM" id="SSF47226">
    <property type="entry name" value="Histidine-containing phosphotransfer domain, HPT domain"/>
    <property type="match status" value="1"/>
</dbReference>
<dbReference type="InterPro" id="IPR008207">
    <property type="entry name" value="Sig_transdc_His_kin_Hpt_dom"/>
</dbReference>
<dbReference type="HOGENOM" id="CLU_000445_114_15_4"/>
<dbReference type="InterPro" id="IPR036641">
    <property type="entry name" value="HPT_dom_sf"/>
</dbReference>
<dbReference type="Gene3D" id="3.40.50.2300">
    <property type="match status" value="2"/>
</dbReference>
<feature type="modified residue" description="Phosphohistidine" evidence="14">
    <location>
        <position position="1024"/>
    </location>
</feature>
<feature type="domain" description="PAC" evidence="20">
    <location>
        <begin position="239"/>
        <end position="291"/>
    </location>
</feature>
<dbReference type="InterPro" id="IPR005467">
    <property type="entry name" value="His_kinase_dom"/>
</dbReference>
<dbReference type="FunFam" id="3.30.565.10:FF:000078">
    <property type="entry name" value="Two-component sensor histidine kinase"/>
    <property type="match status" value="1"/>
</dbReference>
<dbReference type="SMART" id="SM00387">
    <property type="entry name" value="HATPase_c"/>
    <property type="match status" value="1"/>
</dbReference>
<feature type="domain" description="Histidine kinase" evidence="17">
    <location>
        <begin position="440"/>
        <end position="661"/>
    </location>
</feature>
<dbReference type="PROSITE" id="PS50110">
    <property type="entry name" value="RESPONSE_REGULATORY"/>
    <property type="match status" value="2"/>
</dbReference>
<proteinExistence type="predicted"/>
<protein>
    <recommendedName>
        <fullName evidence="3">histidine kinase</fullName>
        <ecNumber evidence="3">2.7.13.3</ecNumber>
    </recommendedName>
</protein>
<dbReference type="CDD" id="cd17546">
    <property type="entry name" value="REC_hyHK_CKI1_RcsC-like"/>
    <property type="match status" value="2"/>
</dbReference>
<feature type="domain" description="Response regulatory" evidence="18">
    <location>
        <begin position="679"/>
        <end position="800"/>
    </location>
</feature>
<evidence type="ECO:0000313" key="23">
    <source>
        <dbReference type="Proteomes" id="UP000017184"/>
    </source>
</evidence>
<dbReference type="InterPro" id="IPR036097">
    <property type="entry name" value="HisK_dim/P_sf"/>
</dbReference>
<dbReference type="SMART" id="SM00388">
    <property type="entry name" value="HisKA"/>
    <property type="match status" value="1"/>
</dbReference>
<keyword evidence="10" id="KW-0067">ATP-binding</keyword>
<dbReference type="InterPro" id="IPR036890">
    <property type="entry name" value="HATPase_C_sf"/>
</dbReference>
<evidence type="ECO:0000256" key="13">
    <source>
        <dbReference type="ARBA" id="ARBA00023136"/>
    </source>
</evidence>
<dbReference type="PROSITE" id="PS50109">
    <property type="entry name" value="HIS_KIN"/>
    <property type="match status" value="1"/>
</dbReference>
<dbReference type="InterPro" id="IPR035965">
    <property type="entry name" value="PAS-like_dom_sf"/>
</dbReference>
<dbReference type="CDD" id="cd00130">
    <property type="entry name" value="PAS"/>
    <property type="match status" value="2"/>
</dbReference>
<evidence type="ECO:0000256" key="15">
    <source>
        <dbReference type="PROSITE-ProRule" id="PRU00169"/>
    </source>
</evidence>
<keyword evidence="23" id="KW-1185">Reference proteome</keyword>
<dbReference type="Pfam" id="PF13426">
    <property type="entry name" value="PAS_9"/>
    <property type="match status" value="1"/>
</dbReference>
<dbReference type="SUPFAM" id="SSF52172">
    <property type="entry name" value="CheY-like"/>
    <property type="match status" value="2"/>
</dbReference>
<organism evidence="22 23">
    <name type="scientific">Candidatus Symbiobacter mobilis CR</name>
    <dbReference type="NCBI Taxonomy" id="946483"/>
    <lineage>
        <taxon>Bacteria</taxon>
        <taxon>Pseudomonadati</taxon>
        <taxon>Pseudomonadota</taxon>
        <taxon>Betaproteobacteria</taxon>
        <taxon>Burkholderiales</taxon>
        <taxon>Comamonadaceae</taxon>
    </lineage>
</organism>
<evidence type="ECO:0000259" key="18">
    <source>
        <dbReference type="PROSITE" id="PS50110"/>
    </source>
</evidence>
<dbReference type="InterPro" id="IPR011006">
    <property type="entry name" value="CheY-like_superfamily"/>
</dbReference>
<dbReference type="SMART" id="SM00091">
    <property type="entry name" value="PAS"/>
    <property type="match status" value="2"/>
</dbReference>
<evidence type="ECO:0000256" key="5">
    <source>
        <dbReference type="ARBA" id="ARBA00022553"/>
    </source>
</evidence>
<evidence type="ECO:0000259" key="19">
    <source>
        <dbReference type="PROSITE" id="PS50112"/>
    </source>
</evidence>
<gene>
    <name evidence="22" type="ORF">Cenrod_1536</name>
</gene>
<dbReference type="InterPro" id="IPR013655">
    <property type="entry name" value="PAS_fold_3"/>
</dbReference>
<dbReference type="InterPro" id="IPR000700">
    <property type="entry name" value="PAS-assoc_C"/>
</dbReference>
<dbReference type="EC" id="2.7.13.3" evidence="3"/>
<keyword evidence="13" id="KW-0472">Membrane</keyword>
<dbReference type="Pfam" id="PF08447">
    <property type="entry name" value="PAS_3"/>
    <property type="match status" value="1"/>
</dbReference>
<keyword evidence="9 22" id="KW-0418">Kinase</keyword>
<evidence type="ECO:0000256" key="8">
    <source>
        <dbReference type="ARBA" id="ARBA00022741"/>
    </source>
</evidence>
<dbReference type="PRINTS" id="PR00344">
    <property type="entry name" value="BCTRLSENSOR"/>
</dbReference>
<keyword evidence="12" id="KW-0902">Two-component regulatory system</keyword>
<evidence type="ECO:0000259" key="17">
    <source>
        <dbReference type="PROSITE" id="PS50109"/>
    </source>
</evidence>
<feature type="modified residue" description="4-aspartylphosphate" evidence="15">
    <location>
        <position position="733"/>
    </location>
</feature>
<dbReference type="Gene3D" id="1.20.120.160">
    <property type="entry name" value="HPT domain"/>
    <property type="match status" value="1"/>
</dbReference>
<dbReference type="SUPFAM" id="SSF47384">
    <property type="entry name" value="Homodimeric domain of signal transducing histidine kinase"/>
    <property type="match status" value="1"/>
</dbReference>
<keyword evidence="11" id="KW-1133">Transmembrane helix</keyword>
<dbReference type="eggNOG" id="COG2205">
    <property type="taxonomic scope" value="Bacteria"/>
</dbReference>
<evidence type="ECO:0000256" key="1">
    <source>
        <dbReference type="ARBA" id="ARBA00000085"/>
    </source>
</evidence>
<dbReference type="InterPro" id="IPR003594">
    <property type="entry name" value="HATPase_dom"/>
</dbReference>
<dbReference type="PATRIC" id="fig|946483.4.peg.1553"/>
<dbReference type="CDD" id="cd16922">
    <property type="entry name" value="HATPase_EvgS-ArcB-TorS-like"/>
    <property type="match status" value="1"/>
</dbReference>
<dbReference type="PANTHER" id="PTHR45339">
    <property type="entry name" value="HYBRID SIGNAL TRANSDUCTION HISTIDINE KINASE J"/>
    <property type="match status" value="1"/>
</dbReference>
<evidence type="ECO:0000256" key="12">
    <source>
        <dbReference type="ARBA" id="ARBA00023012"/>
    </source>
</evidence>
<feature type="domain" description="Response regulatory" evidence="18">
    <location>
        <begin position="824"/>
        <end position="940"/>
    </location>
</feature>
<dbReference type="InterPro" id="IPR000014">
    <property type="entry name" value="PAS"/>
</dbReference>
<evidence type="ECO:0000259" key="20">
    <source>
        <dbReference type="PROSITE" id="PS50113"/>
    </source>
</evidence>
<dbReference type="eggNOG" id="COG2198">
    <property type="taxonomic scope" value="Bacteria"/>
</dbReference>